<dbReference type="EMBL" id="CASHSV030000823">
    <property type="protein sequence ID" value="CAJ2676104.1"/>
    <property type="molecule type" value="Genomic_DNA"/>
</dbReference>
<reference evidence="1" key="1">
    <citation type="submission" date="2023-10" db="EMBL/GenBank/DDBJ databases">
        <authorList>
            <person name="Rodriguez Cubillos JULIANA M."/>
            <person name="De Vega J."/>
        </authorList>
    </citation>
    <scope>NUCLEOTIDE SEQUENCE</scope>
</reference>
<gene>
    <name evidence="1" type="ORF">MILVUS5_LOCUS38933</name>
</gene>
<evidence type="ECO:0000313" key="1">
    <source>
        <dbReference type="EMBL" id="CAJ2676104.1"/>
    </source>
</evidence>
<accession>A0ACB0M6Q7</accession>
<comment type="caution">
    <text evidence="1">The sequence shown here is derived from an EMBL/GenBank/DDBJ whole genome shotgun (WGS) entry which is preliminary data.</text>
</comment>
<proteinExistence type="predicted"/>
<dbReference type="Proteomes" id="UP001177021">
    <property type="component" value="Unassembled WGS sequence"/>
</dbReference>
<sequence length="190" mass="20568">MYQQEDGKPFNNQQPPSAAATGFPVSFNSNTSATYSGASTTEYVPPPPKPLVDWSTGLCDCCSNPGKSCITFWCPCITFGQVAEIIDKGSTSCGASGALYTLICCVIGCGCLYSCFYRSKMRQQYGLKGNDCTDCMIHCCCEACALCQEYRELENRGFNMVIGWHGNVEQRTRGIAMATTAPAVESGMNR</sequence>
<organism evidence="1 2">
    <name type="scientific">Trifolium pratense</name>
    <name type="common">Red clover</name>
    <dbReference type="NCBI Taxonomy" id="57577"/>
    <lineage>
        <taxon>Eukaryota</taxon>
        <taxon>Viridiplantae</taxon>
        <taxon>Streptophyta</taxon>
        <taxon>Embryophyta</taxon>
        <taxon>Tracheophyta</taxon>
        <taxon>Spermatophyta</taxon>
        <taxon>Magnoliopsida</taxon>
        <taxon>eudicotyledons</taxon>
        <taxon>Gunneridae</taxon>
        <taxon>Pentapetalae</taxon>
        <taxon>rosids</taxon>
        <taxon>fabids</taxon>
        <taxon>Fabales</taxon>
        <taxon>Fabaceae</taxon>
        <taxon>Papilionoideae</taxon>
        <taxon>50 kb inversion clade</taxon>
        <taxon>NPAAA clade</taxon>
        <taxon>Hologalegina</taxon>
        <taxon>IRL clade</taxon>
        <taxon>Trifolieae</taxon>
        <taxon>Trifolium</taxon>
    </lineage>
</organism>
<keyword evidence="2" id="KW-1185">Reference proteome</keyword>
<name>A0ACB0M6Q7_TRIPR</name>
<protein>
    <submittedName>
        <fullName evidence="1">Uncharacterized protein</fullName>
    </submittedName>
</protein>
<evidence type="ECO:0000313" key="2">
    <source>
        <dbReference type="Proteomes" id="UP001177021"/>
    </source>
</evidence>